<evidence type="ECO:0000256" key="9">
    <source>
        <dbReference type="ARBA" id="ARBA00023136"/>
    </source>
</evidence>
<evidence type="ECO:0000256" key="8">
    <source>
        <dbReference type="ARBA" id="ARBA00023065"/>
    </source>
</evidence>
<comment type="subcellular location">
    <subcellularLocation>
        <location evidence="1">Membrane</location>
        <topology evidence="1">Multi-pass membrane protein</topology>
    </subcellularLocation>
</comment>
<comment type="similarity">
    <text evidence="2 12">Belongs to the amiloride-sensitive sodium channel (TC 1.A.6) family.</text>
</comment>
<dbReference type="PANTHER" id="PTHR11690">
    <property type="entry name" value="AMILORIDE-SENSITIVE SODIUM CHANNEL-RELATED"/>
    <property type="match status" value="1"/>
</dbReference>
<evidence type="ECO:0000313" key="14">
    <source>
        <dbReference type="EnsemblMetazoa" id="AAEL027684-PA"/>
    </source>
</evidence>
<evidence type="ECO:0000256" key="11">
    <source>
        <dbReference type="ARBA" id="ARBA00023303"/>
    </source>
</evidence>
<evidence type="ECO:0000313" key="15">
    <source>
        <dbReference type="Proteomes" id="UP000008820"/>
    </source>
</evidence>
<dbReference type="EnsemblMetazoa" id="AAEL027684-RA">
    <property type="protein sequence ID" value="AAEL027684-PA"/>
    <property type="gene ID" value="AAEL027684"/>
</dbReference>
<name>A0A903VTS4_AEDAE</name>
<dbReference type="GO" id="GO:0005886">
    <property type="term" value="C:plasma membrane"/>
    <property type="evidence" value="ECO:0007669"/>
    <property type="project" value="TreeGrafter"/>
</dbReference>
<reference evidence="15" key="1">
    <citation type="submission" date="2017-06" db="EMBL/GenBank/DDBJ databases">
        <title>Aedes aegypti genome working group (AGWG) sequencing and assembly.</title>
        <authorList>
            <consortium name="Aedes aegypti Genome Working Group (AGWG)"/>
            <person name="Matthews B.J."/>
        </authorList>
    </citation>
    <scope>NUCLEOTIDE SEQUENCE [LARGE SCALE GENOMIC DNA]</scope>
    <source>
        <strain evidence="15">LVP_AGWG</strain>
    </source>
</reference>
<gene>
    <name evidence="14" type="primary">110681215</name>
</gene>
<evidence type="ECO:0000256" key="13">
    <source>
        <dbReference type="SAM" id="Phobius"/>
    </source>
</evidence>
<dbReference type="GO" id="GO:0015280">
    <property type="term" value="F:ligand-gated sodium channel activity"/>
    <property type="evidence" value="ECO:0007669"/>
    <property type="project" value="TreeGrafter"/>
</dbReference>
<sequence length="298" mass="33538">MIDALLAMNNLSIVNAIDELGTICRDFILVCYWAGRKFPCFDKHEFFSWIDSTSHYGACCSFNYHPSVQETITPFAVNTFGVHGGLSVIGTGYPQASDGKSGALYSEGFMLMIHHPHDFAVESAPLTLLKLGTETFISVSPTDSRCSSQVLVLPQSQRSCIIGKDFPVPIENYRQPACTLECLRNEVHRKCDCHPYHLPRQSQIPENIKPIRGCTVFDSLCLIDNFSNLGGAFSLCLGMSIISLVEVLFYIFLRFYRIQQKLQKQAKEKQIKLVQPLAALQRFPKKEQLLNQKISAFE</sequence>
<evidence type="ECO:0000256" key="2">
    <source>
        <dbReference type="ARBA" id="ARBA00007193"/>
    </source>
</evidence>
<evidence type="ECO:0000256" key="3">
    <source>
        <dbReference type="ARBA" id="ARBA00022448"/>
    </source>
</evidence>
<keyword evidence="9 13" id="KW-0472">Membrane</keyword>
<keyword evidence="8 12" id="KW-0406">Ion transport</keyword>
<organism evidence="14 15">
    <name type="scientific">Aedes aegypti</name>
    <name type="common">Yellowfever mosquito</name>
    <name type="synonym">Culex aegypti</name>
    <dbReference type="NCBI Taxonomy" id="7159"/>
    <lineage>
        <taxon>Eukaryota</taxon>
        <taxon>Metazoa</taxon>
        <taxon>Ecdysozoa</taxon>
        <taxon>Arthropoda</taxon>
        <taxon>Hexapoda</taxon>
        <taxon>Insecta</taxon>
        <taxon>Pterygota</taxon>
        <taxon>Neoptera</taxon>
        <taxon>Endopterygota</taxon>
        <taxon>Diptera</taxon>
        <taxon>Nematocera</taxon>
        <taxon>Culicoidea</taxon>
        <taxon>Culicidae</taxon>
        <taxon>Culicinae</taxon>
        <taxon>Aedini</taxon>
        <taxon>Aedes</taxon>
        <taxon>Stegomyia</taxon>
    </lineage>
</organism>
<protein>
    <submittedName>
        <fullName evidence="14">Uncharacterized protein</fullName>
    </submittedName>
</protein>
<dbReference type="Pfam" id="PF00858">
    <property type="entry name" value="ASC"/>
    <property type="match status" value="1"/>
</dbReference>
<keyword evidence="6 13" id="KW-1133">Transmembrane helix</keyword>
<reference evidence="14" key="2">
    <citation type="submission" date="2022-10" db="UniProtKB">
        <authorList>
            <consortium name="EnsemblMetazoa"/>
        </authorList>
    </citation>
    <scope>IDENTIFICATION</scope>
    <source>
        <strain evidence="14">LVP_AGWG</strain>
    </source>
</reference>
<dbReference type="AlphaFoldDB" id="A0A903VTS4"/>
<keyword evidence="10 12" id="KW-0739">Sodium transport</keyword>
<evidence type="ECO:0000256" key="12">
    <source>
        <dbReference type="RuleBase" id="RU000679"/>
    </source>
</evidence>
<evidence type="ECO:0000256" key="10">
    <source>
        <dbReference type="ARBA" id="ARBA00023201"/>
    </source>
</evidence>
<dbReference type="OrthoDB" id="6502088at2759"/>
<evidence type="ECO:0000256" key="5">
    <source>
        <dbReference type="ARBA" id="ARBA00022692"/>
    </source>
</evidence>
<evidence type="ECO:0000256" key="6">
    <source>
        <dbReference type="ARBA" id="ARBA00022989"/>
    </source>
</evidence>
<keyword evidence="15" id="KW-1185">Reference proteome</keyword>
<evidence type="ECO:0000256" key="7">
    <source>
        <dbReference type="ARBA" id="ARBA00023053"/>
    </source>
</evidence>
<keyword evidence="11 12" id="KW-0407">Ion channel</keyword>
<keyword evidence="5 12" id="KW-0812">Transmembrane</keyword>
<feature type="transmembrane region" description="Helical" evidence="13">
    <location>
        <begin position="229"/>
        <end position="253"/>
    </location>
</feature>
<evidence type="ECO:0000256" key="1">
    <source>
        <dbReference type="ARBA" id="ARBA00004141"/>
    </source>
</evidence>
<keyword evidence="7" id="KW-0915">Sodium</keyword>
<accession>A0A903VTS4</accession>
<dbReference type="InterPro" id="IPR001873">
    <property type="entry name" value="ENaC"/>
</dbReference>
<dbReference type="Gene3D" id="2.60.470.10">
    <property type="entry name" value="Acid-sensing ion channels like domains"/>
    <property type="match status" value="1"/>
</dbReference>
<evidence type="ECO:0000256" key="4">
    <source>
        <dbReference type="ARBA" id="ARBA00022461"/>
    </source>
</evidence>
<keyword evidence="4 12" id="KW-0894">Sodium channel</keyword>
<dbReference type="Proteomes" id="UP000008820">
    <property type="component" value="Unassembled WGS sequence"/>
</dbReference>
<dbReference type="PANTHER" id="PTHR11690:SF263">
    <property type="entry name" value="PICKPOCKET 6"/>
    <property type="match status" value="1"/>
</dbReference>
<dbReference type="Gene3D" id="1.10.287.770">
    <property type="entry name" value="YojJ-like"/>
    <property type="match status" value="1"/>
</dbReference>
<proteinExistence type="inferred from homology"/>
<keyword evidence="3 12" id="KW-0813">Transport</keyword>